<proteinExistence type="inferred from homology"/>
<feature type="region of interest" description="Disordered" evidence="5">
    <location>
        <begin position="33"/>
        <end position="55"/>
    </location>
</feature>
<feature type="repeat" description="PPR" evidence="4">
    <location>
        <begin position="178"/>
        <end position="212"/>
    </location>
</feature>
<accession>A0A3L6SIB6</accession>
<dbReference type="InterPro" id="IPR002885">
    <property type="entry name" value="PPR_rpt"/>
</dbReference>
<keyword evidence="2" id="KW-0677">Repeat</keyword>
<dbReference type="PANTHER" id="PTHR47936:SF5">
    <property type="entry name" value="PENTACOTRIPEPTIDE-REPEAT REGION OF PRORP DOMAIN-CONTAINING PROTEIN"/>
    <property type="match status" value="1"/>
</dbReference>
<comment type="similarity">
    <text evidence="1">Belongs to the PPR family. P subfamily.</text>
</comment>
<evidence type="ECO:0000256" key="1">
    <source>
        <dbReference type="ARBA" id="ARBA00007626"/>
    </source>
</evidence>
<dbReference type="InterPro" id="IPR011990">
    <property type="entry name" value="TPR-like_helical_dom_sf"/>
</dbReference>
<dbReference type="Proteomes" id="UP000275267">
    <property type="component" value="Unassembled WGS sequence"/>
</dbReference>
<dbReference type="GO" id="GO:0009507">
    <property type="term" value="C:chloroplast"/>
    <property type="evidence" value="ECO:0007669"/>
    <property type="project" value="TreeGrafter"/>
</dbReference>
<keyword evidence="7" id="KW-1185">Reference proteome</keyword>
<dbReference type="Gene3D" id="1.25.40.10">
    <property type="entry name" value="Tetratricopeptide repeat domain"/>
    <property type="match status" value="1"/>
</dbReference>
<dbReference type="PROSITE" id="PS51375">
    <property type="entry name" value="PPR"/>
    <property type="match status" value="2"/>
</dbReference>
<evidence type="ECO:0000313" key="6">
    <source>
        <dbReference type="EMBL" id="RLN22359.1"/>
    </source>
</evidence>
<dbReference type="Pfam" id="PF13041">
    <property type="entry name" value="PPR_2"/>
    <property type="match status" value="1"/>
</dbReference>
<dbReference type="GO" id="GO:0010019">
    <property type="term" value="P:chloroplast-nucleus signaling pathway"/>
    <property type="evidence" value="ECO:0007669"/>
    <property type="project" value="TreeGrafter"/>
</dbReference>
<reference evidence="7" key="1">
    <citation type="journal article" date="2019" name="Nat. Commun.">
        <title>The genome of broomcorn millet.</title>
        <authorList>
            <person name="Zou C."/>
            <person name="Miki D."/>
            <person name="Li D."/>
            <person name="Tang Q."/>
            <person name="Xiao L."/>
            <person name="Rajput S."/>
            <person name="Deng P."/>
            <person name="Jia W."/>
            <person name="Huang R."/>
            <person name="Zhang M."/>
            <person name="Sun Y."/>
            <person name="Hu J."/>
            <person name="Fu X."/>
            <person name="Schnable P.S."/>
            <person name="Li F."/>
            <person name="Zhang H."/>
            <person name="Feng B."/>
            <person name="Zhu X."/>
            <person name="Liu R."/>
            <person name="Schnable J.C."/>
            <person name="Zhu J.-K."/>
            <person name="Zhang H."/>
        </authorList>
    </citation>
    <scope>NUCLEOTIDE SEQUENCE [LARGE SCALE GENOMIC DNA]</scope>
</reference>
<evidence type="ECO:0008006" key="8">
    <source>
        <dbReference type="Google" id="ProtNLM"/>
    </source>
</evidence>
<dbReference type="Pfam" id="PF01535">
    <property type="entry name" value="PPR"/>
    <property type="match status" value="1"/>
</dbReference>
<dbReference type="AlphaFoldDB" id="A0A3L6SIB6"/>
<gene>
    <name evidence="6" type="ORF">C2845_PM07G26890</name>
</gene>
<evidence type="ECO:0000256" key="4">
    <source>
        <dbReference type="PROSITE-ProRule" id="PRU00708"/>
    </source>
</evidence>
<organism evidence="6 7">
    <name type="scientific">Panicum miliaceum</name>
    <name type="common">Proso millet</name>
    <name type="synonym">Broomcorn millet</name>
    <dbReference type="NCBI Taxonomy" id="4540"/>
    <lineage>
        <taxon>Eukaryota</taxon>
        <taxon>Viridiplantae</taxon>
        <taxon>Streptophyta</taxon>
        <taxon>Embryophyta</taxon>
        <taxon>Tracheophyta</taxon>
        <taxon>Spermatophyta</taxon>
        <taxon>Magnoliopsida</taxon>
        <taxon>Liliopsida</taxon>
        <taxon>Poales</taxon>
        <taxon>Poaceae</taxon>
        <taxon>PACMAD clade</taxon>
        <taxon>Panicoideae</taxon>
        <taxon>Panicodae</taxon>
        <taxon>Paniceae</taxon>
        <taxon>Panicinae</taxon>
        <taxon>Panicum</taxon>
        <taxon>Panicum sect. Panicum</taxon>
    </lineage>
</organism>
<protein>
    <recommendedName>
        <fullName evidence="8">Pentatricopeptide repeat-containing protein</fullName>
    </recommendedName>
</protein>
<evidence type="ECO:0000313" key="7">
    <source>
        <dbReference type="Proteomes" id="UP000275267"/>
    </source>
</evidence>
<sequence>MASPAPYSRARRLFSAFFSTTPRAQAPALEPALAPAPGQNAADGEVGAKPHAGRNRRKGIGKILRVISEERDPDKLVSQFITASTLSRNFRDNRRVYEVAVSRLASYGRRDAAAALLDSQKPFIEACGEGFAVRLVRLYGRAYMPSHAAATFPQSTRTWPLGRPRCYPAHGEVRSYPDVMSFNSLLNGFYNNGRFDDAEKVWQMMKERNVEPNTKSYNAKLRGLVAEGRLEDAIAVFQTMQKDGPKPDSVSFNELIRGYYKEGRLDEAKKCRVDDFEFGKARHVIGFPGENLTVAQALTARKWMRALRSDC</sequence>
<dbReference type="GO" id="GO:0031930">
    <property type="term" value="P:mitochondria-nucleus signaling pathway"/>
    <property type="evidence" value="ECO:0007669"/>
    <property type="project" value="TreeGrafter"/>
</dbReference>
<comment type="caution">
    <text evidence="6">The sequence shown here is derived from an EMBL/GenBank/DDBJ whole genome shotgun (WGS) entry which is preliminary data.</text>
</comment>
<dbReference type="STRING" id="4540.A0A3L6SIB6"/>
<feature type="repeat" description="PPR" evidence="4">
    <location>
        <begin position="213"/>
        <end position="247"/>
    </location>
</feature>
<name>A0A3L6SIB6_PANMI</name>
<dbReference type="EMBL" id="PQIB02000004">
    <property type="protein sequence ID" value="RLN22359.1"/>
    <property type="molecule type" value="Genomic_DNA"/>
</dbReference>
<dbReference type="NCBIfam" id="TIGR00756">
    <property type="entry name" value="PPR"/>
    <property type="match status" value="2"/>
</dbReference>
<evidence type="ECO:0000256" key="3">
    <source>
        <dbReference type="ARBA" id="ARBA00022946"/>
    </source>
</evidence>
<keyword evidence="3" id="KW-0809">Transit peptide</keyword>
<evidence type="ECO:0000256" key="5">
    <source>
        <dbReference type="SAM" id="MobiDB-lite"/>
    </source>
</evidence>
<evidence type="ECO:0000256" key="2">
    <source>
        <dbReference type="ARBA" id="ARBA00022737"/>
    </source>
</evidence>
<dbReference type="OrthoDB" id="185373at2759"/>
<dbReference type="PANTHER" id="PTHR47936">
    <property type="entry name" value="PPR_LONG DOMAIN-CONTAINING PROTEIN"/>
    <property type="match status" value="1"/>
</dbReference>